<sequence length="464" mass="53230">MFKNIANNKSILLLIIFILLYIPVLFSRTDMWDGVILDHAISLGRSDVYHEWFSEAGLYLTAFFYDPLAFLKEFYPFSGQILTLFFLYFSALEITRLSETIYKISEKESTLVGIFYLLLPLWSTFFSTIYLMHSATIFIALLSARLVICNRYPLLTIILIPVTFQQASMAPLILSIFMLYAIENKFKNITSIFLFSLWVIVSFFILRSIFTTTDLYSGYNKISINNLQNIYLWEAFSLSIALCLGPVVVYFILTAKKMSKISSAGLVIALIATIIPYITVGKEPSTSDFVNMQGNSMRFLFSCAPILALIFAYTLQYKPLKKPIIIIIMLYMFSLFISAQHAKVNEVMYQRAFIASIKKHPELNGKVITIITTDNLNLYEYAYLFTKAFGVNKSIILTNDSVPDPVIYKKDSYRVKYMQASIENMTDAKIIDVTSHMDKVGPLRMYWEYLSNGSLPELVTIKER</sequence>
<feature type="transmembrane region" description="Helical" evidence="1">
    <location>
        <begin position="192"/>
        <end position="210"/>
    </location>
</feature>
<feature type="transmembrane region" description="Helical" evidence="1">
    <location>
        <begin position="113"/>
        <end position="142"/>
    </location>
</feature>
<gene>
    <name evidence="2" type="ORF">CSF007_15600</name>
    <name evidence="3" type="ORF">NCTC10476_02607</name>
</gene>
<keyword evidence="4" id="KW-1185">Reference proteome</keyword>
<name>A0A0A8VGE2_YERRU</name>
<evidence type="ECO:0000313" key="3">
    <source>
        <dbReference type="EMBL" id="SUQ01258.1"/>
    </source>
</evidence>
<keyword evidence="1" id="KW-1133">Transmembrane helix</keyword>
<feature type="transmembrane region" description="Helical" evidence="1">
    <location>
        <begin position="12"/>
        <end position="29"/>
    </location>
</feature>
<dbReference type="EMBL" id="UHJG01000001">
    <property type="protein sequence ID" value="SUQ01258.1"/>
    <property type="molecule type" value="Genomic_DNA"/>
</dbReference>
<keyword evidence="1" id="KW-0472">Membrane</keyword>
<evidence type="ECO:0000313" key="4">
    <source>
        <dbReference type="Proteomes" id="UP000255169"/>
    </source>
</evidence>
<dbReference type="AlphaFoldDB" id="A0A0A8VGE2"/>
<protein>
    <submittedName>
        <fullName evidence="2">Uncharacterized protein</fullName>
    </submittedName>
</protein>
<feature type="transmembrane region" description="Helical" evidence="1">
    <location>
        <begin position="260"/>
        <end position="279"/>
    </location>
</feature>
<keyword evidence="1" id="KW-0812">Transmembrane</keyword>
<dbReference type="OrthoDB" id="7023200at2"/>
<dbReference type="RefSeq" id="WP_038251154.1">
    <property type="nucleotide sequence ID" value="NZ_CABIHT010000070.1"/>
</dbReference>
<accession>A0A0A8VGE2</accession>
<reference evidence="2" key="1">
    <citation type="journal article" date="2015" name="Genome Announc.">
        <title>Complete Genome Sequence of Yersinia ruckeri Strain CSF007-82, Etiologic Agent of Red Mouth Disease in Salmonid Fish.</title>
        <authorList>
            <person name="Nelson M.C."/>
            <person name="LaPatra S.E."/>
            <person name="Welch T.J."/>
            <person name="Graf J."/>
        </authorList>
    </citation>
    <scope>NUCLEOTIDE SEQUENCE</scope>
    <source>
        <strain evidence="2">CSF007-82</strain>
    </source>
</reference>
<dbReference type="GeneID" id="66880710"/>
<evidence type="ECO:0000313" key="2">
    <source>
        <dbReference type="EMBL" id="CEK28842.1"/>
    </source>
</evidence>
<feature type="transmembrane region" description="Helical" evidence="1">
    <location>
        <begin position="74"/>
        <end position="92"/>
    </location>
</feature>
<dbReference type="Proteomes" id="UP000255169">
    <property type="component" value="Unassembled WGS sequence"/>
</dbReference>
<evidence type="ECO:0000256" key="1">
    <source>
        <dbReference type="SAM" id="Phobius"/>
    </source>
</evidence>
<dbReference type="EMBL" id="LN681231">
    <property type="protein sequence ID" value="CEK28842.1"/>
    <property type="molecule type" value="Genomic_DNA"/>
</dbReference>
<feature type="transmembrane region" description="Helical" evidence="1">
    <location>
        <begin position="299"/>
        <end position="317"/>
    </location>
</feature>
<feature type="transmembrane region" description="Helical" evidence="1">
    <location>
        <begin position="230"/>
        <end position="253"/>
    </location>
</feature>
<proteinExistence type="predicted"/>
<organism evidence="2">
    <name type="scientific">Yersinia ruckeri</name>
    <dbReference type="NCBI Taxonomy" id="29486"/>
    <lineage>
        <taxon>Bacteria</taxon>
        <taxon>Pseudomonadati</taxon>
        <taxon>Pseudomonadota</taxon>
        <taxon>Gammaproteobacteria</taxon>
        <taxon>Enterobacterales</taxon>
        <taxon>Yersiniaceae</taxon>
        <taxon>Yersinia</taxon>
    </lineage>
</organism>
<reference evidence="3 4" key="2">
    <citation type="submission" date="2018-06" db="EMBL/GenBank/DDBJ databases">
        <authorList>
            <consortium name="Pathogen Informatics"/>
            <person name="Doyle S."/>
        </authorList>
    </citation>
    <scope>NUCLEOTIDE SEQUENCE [LARGE SCALE GENOMIC DNA]</scope>
    <source>
        <strain evidence="3 4">NCTC10476</strain>
    </source>
</reference>
<feature type="transmembrane region" description="Helical" evidence="1">
    <location>
        <begin position="154"/>
        <end position="180"/>
    </location>
</feature>
<feature type="transmembrane region" description="Helical" evidence="1">
    <location>
        <begin position="324"/>
        <end position="342"/>
    </location>
</feature>